<proteinExistence type="predicted"/>
<dbReference type="Proteomes" id="UP000826212">
    <property type="component" value="Chromosome"/>
</dbReference>
<evidence type="ECO:0000313" key="1">
    <source>
        <dbReference type="EMBL" id="QZE12795.1"/>
    </source>
</evidence>
<keyword evidence="2" id="KW-1185">Reference proteome</keyword>
<accession>A0AC61NF45</accession>
<gene>
    <name evidence="1" type="ORF">K4L44_09360</name>
</gene>
<organism evidence="1 2">
    <name type="scientific">Halosquirtibacter laminarini</name>
    <dbReference type="NCBI Taxonomy" id="3374600"/>
    <lineage>
        <taxon>Bacteria</taxon>
        <taxon>Pseudomonadati</taxon>
        <taxon>Bacteroidota</taxon>
        <taxon>Bacteroidia</taxon>
        <taxon>Marinilabiliales</taxon>
        <taxon>Prolixibacteraceae</taxon>
        <taxon>Halosquirtibacter</taxon>
    </lineage>
</organism>
<reference evidence="1" key="1">
    <citation type="submission" date="2021-08" db="EMBL/GenBank/DDBJ databases">
        <title>Novel anaerobic bacterium isolated from sea squirt in East Sea, Republic of Korea.</title>
        <authorList>
            <person name="Nguyen T.H."/>
            <person name="Li Z."/>
            <person name="Lee Y.-J."/>
            <person name="Ko J."/>
            <person name="Kim S.-G."/>
        </authorList>
    </citation>
    <scope>NUCLEOTIDE SEQUENCE</scope>
    <source>
        <strain evidence="1">KCTC 25031</strain>
    </source>
</reference>
<protein>
    <submittedName>
        <fullName evidence="1">Uncharacterized protein</fullName>
    </submittedName>
</protein>
<dbReference type="EMBL" id="CP081303">
    <property type="protein sequence ID" value="QZE12795.1"/>
    <property type="molecule type" value="Genomic_DNA"/>
</dbReference>
<evidence type="ECO:0000313" key="2">
    <source>
        <dbReference type="Proteomes" id="UP000826212"/>
    </source>
</evidence>
<sequence length="156" mass="18352">MKTNYLFSHRFKKIGWLLFIPSVVIGLLGLFDVLEIDILNVHVFGIKNDIFSKGGIGILENNIADEIFGILSIIGLLMISFSKEKNEDEFISRNRLESLVWGTYMNYLVLILSMLFVYEFSFFYVMIFNMFTTLIIHISRFYYILYKNKKSLQDEK</sequence>
<name>A0AC61NF45_9BACT</name>